<evidence type="ECO:0000256" key="5">
    <source>
        <dbReference type="ARBA" id="ARBA00022692"/>
    </source>
</evidence>
<evidence type="ECO:0000256" key="8">
    <source>
        <dbReference type="SAM" id="Phobius"/>
    </source>
</evidence>
<keyword evidence="5 8" id="KW-0812">Transmembrane</keyword>
<dbReference type="GO" id="GO:0005886">
    <property type="term" value="C:plasma membrane"/>
    <property type="evidence" value="ECO:0007669"/>
    <property type="project" value="UniProtKB-SubCell"/>
</dbReference>
<feature type="transmembrane region" description="Helical" evidence="8">
    <location>
        <begin position="14"/>
        <end position="32"/>
    </location>
</feature>
<evidence type="ECO:0000256" key="7">
    <source>
        <dbReference type="ARBA" id="ARBA00023136"/>
    </source>
</evidence>
<dbReference type="Pfam" id="PF03591">
    <property type="entry name" value="AzlC"/>
    <property type="match status" value="1"/>
</dbReference>
<evidence type="ECO:0000313" key="10">
    <source>
        <dbReference type="EMBL" id="VDB98274.1"/>
    </source>
</evidence>
<organism evidence="9 12">
    <name type="scientific">Oenococcus oeni</name>
    <name type="common">Leuconostoc oenos</name>
    <dbReference type="NCBI Taxonomy" id="1247"/>
    <lineage>
        <taxon>Bacteria</taxon>
        <taxon>Bacillati</taxon>
        <taxon>Bacillota</taxon>
        <taxon>Bacilli</taxon>
        <taxon>Lactobacillales</taxon>
        <taxon>Lactobacillaceae</taxon>
        <taxon>Oenococcus</taxon>
    </lineage>
</organism>
<evidence type="ECO:0000256" key="2">
    <source>
        <dbReference type="ARBA" id="ARBA00010735"/>
    </source>
</evidence>
<feature type="transmembrane region" description="Helical" evidence="8">
    <location>
        <begin position="165"/>
        <end position="183"/>
    </location>
</feature>
<dbReference type="Proteomes" id="UP001281024">
    <property type="component" value="Unassembled WGS sequence"/>
</dbReference>
<dbReference type="EMBL" id="WERV01000002">
    <property type="protein sequence ID" value="MDV7714706.1"/>
    <property type="molecule type" value="Genomic_DNA"/>
</dbReference>
<evidence type="ECO:0000256" key="3">
    <source>
        <dbReference type="ARBA" id="ARBA00022448"/>
    </source>
</evidence>
<protein>
    <submittedName>
        <fullName evidence="9">Branched-chain amino acid ABC transporter permease</fullName>
    </submittedName>
    <submittedName>
        <fullName evidence="10">Branched-chain amino acid transport protein</fullName>
    </submittedName>
</protein>
<feature type="transmembrane region" description="Helical" evidence="8">
    <location>
        <begin position="189"/>
        <end position="207"/>
    </location>
</feature>
<evidence type="ECO:0000313" key="11">
    <source>
        <dbReference type="Proteomes" id="UP000294726"/>
    </source>
</evidence>
<keyword evidence="3" id="KW-0813">Transport</keyword>
<proteinExistence type="inferred from homology"/>
<keyword evidence="6 8" id="KW-1133">Transmembrane helix</keyword>
<feature type="transmembrane region" description="Helical" evidence="8">
    <location>
        <begin position="39"/>
        <end position="62"/>
    </location>
</feature>
<reference evidence="9" key="2">
    <citation type="submission" date="2019-10" db="EMBL/GenBank/DDBJ databases">
        <title>Malate fermentation in French cider.</title>
        <authorList>
            <person name="Cousin F.J."/>
            <person name="Medina Fernandez S."/>
            <person name="Misery B."/>
            <person name="Laplace J.-M."/>
            <person name="Cretenet M."/>
        </authorList>
    </citation>
    <scope>NUCLEOTIDE SEQUENCE</scope>
    <source>
        <strain evidence="9">UCMA15129</strain>
    </source>
</reference>
<evidence type="ECO:0000313" key="9">
    <source>
        <dbReference type="EMBL" id="MDV7714706.1"/>
    </source>
</evidence>
<gene>
    <name evidence="9" type="ORF">GA838_02770</name>
    <name evidence="10" type="ORF">OENI_1039</name>
</gene>
<dbReference type="PANTHER" id="PTHR34979:SF1">
    <property type="entry name" value="INNER MEMBRANE PROTEIN YGAZ"/>
    <property type="match status" value="1"/>
</dbReference>
<dbReference type="Proteomes" id="UP000294726">
    <property type="component" value="Chromosome"/>
</dbReference>
<feature type="transmembrane region" description="Helical" evidence="8">
    <location>
        <begin position="214"/>
        <end position="230"/>
    </location>
</feature>
<evidence type="ECO:0000256" key="6">
    <source>
        <dbReference type="ARBA" id="ARBA00022989"/>
    </source>
</evidence>
<sequence>MNSSLTYRSGVKDVLPTVFGYIGVGMAFGIVAEANRLSILAVLFMSLLVYAASVQFLISAMLLAGSPISTIVLSAFLINSRIILMGASIANHFKKSSLLQNIFIGSLLTDETFALAITKVNKTDGRLTTAWFNAANIVAYFIWVISTVVGCALGKMIKNPLKFGLDFALIAMFVGLLYLQIINDHSKTIQLQLIVVIFVAIAMYFLMRWFSGNIALLMATIIGCLFGMEIRKK</sequence>
<feature type="transmembrane region" description="Helical" evidence="8">
    <location>
        <begin position="68"/>
        <end position="86"/>
    </location>
</feature>
<dbReference type="RefSeq" id="WP_032809850.1">
    <property type="nucleotide sequence ID" value="NZ_LR031358.1"/>
</dbReference>
<comment type="similarity">
    <text evidence="2">Belongs to the AzlC family.</text>
</comment>
<accession>A0AAJ2UAV6</accession>
<dbReference type="AlphaFoldDB" id="A0AAJ2UAV6"/>
<dbReference type="EMBL" id="LR031358">
    <property type="protein sequence ID" value="VDB98274.1"/>
    <property type="molecule type" value="Genomic_DNA"/>
</dbReference>
<feature type="transmembrane region" description="Helical" evidence="8">
    <location>
        <begin position="130"/>
        <end position="153"/>
    </location>
</feature>
<dbReference type="GO" id="GO:1903785">
    <property type="term" value="P:L-valine transmembrane transport"/>
    <property type="evidence" value="ECO:0007669"/>
    <property type="project" value="TreeGrafter"/>
</dbReference>
<keyword evidence="7 8" id="KW-0472">Membrane</keyword>
<name>A0AAJ2UAV6_OENOE</name>
<evidence type="ECO:0000256" key="4">
    <source>
        <dbReference type="ARBA" id="ARBA00022475"/>
    </source>
</evidence>
<comment type="subcellular location">
    <subcellularLocation>
        <location evidence="1">Cell membrane</location>
        <topology evidence="1">Multi-pass membrane protein</topology>
    </subcellularLocation>
</comment>
<reference evidence="10 11" key="1">
    <citation type="submission" date="2018-08" db="EMBL/GenBank/DDBJ databases">
        <authorList>
            <person name="Lorentzen P. G. S. M."/>
        </authorList>
    </citation>
    <scope>NUCLEOTIDE SEQUENCE [LARGE SCALE GENOMIC DNA]</scope>
    <source>
        <strain evidence="10 11">CRBO_1381</strain>
    </source>
</reference>
<dbReference type="InterPro" id="IPR011606">
    <property type="entry name" value="Brnchd-chn_aa_trnsp_permease"/>
</dbReference>
<keyword evidence="4" id="KW-1003">Cell membrane</keyword>
<evidence type="ECO:0000256" key="1">
    <source>
        <dbReference type="ARBA" id="ARBA00004651"/>
    </source>
</evidence>
<evidence type="ECO:0000313" key="12">
    <source>
        <dbReference type="Proteomes" id="UP001281024"/>
    </source>
</evidence>
<dbReference type="PANTHER" id="PTHR34979">
    <property type="entry name" value="INNER MEMBRANE PROTEIN YGAZ"/>
    <property type="match status" value="1"/>
</dbReference>